<reference evidence="1" key="2">
    <citation type="journal article" date="2015" name="Fish Shellfish Immunol.">
        <title>Early steps in the European eel (Anguilla anguilla)-Vibrio vulnificus interaction in the gills: Role of the RtxA13 toxin.</title>
        <authorList>
            <person name="Callol A."/>
            <person name="Pajuelo D."/>
            <person name="Ebbesson L."/>
            <person name="Teles M."/>
            <person name="MacKenzie S."/>
            <person name="Amaro C."/>
        </authorList>
    </citation>
    <scope>NUCLEOTIDE SEQUENCE</scope>
</reference>
<protein>
    <submittedName>
        <fullName evidence="1">Uncharacterized protein</fullName>
    </submittedName>
</protein>
<dbReference type="EMBL" id="GBXM01103352">
    <property type="protein sequence ID" value="JAH05225.1"/>
    <property type="molecule type" value="Transcribed_RNA"/>
</dbReference>
<reference evidence="1" key="1">
    <citation type="submission" date="2014-11" db="EMBL/GenBank/DDBJ databases">
        <authorList>
            <person name="Amaro Gonzalez C."/>
        </authorList>
    </citation>
    <scope>NUCLEOTIDE SEQUENCE</scope>
</reference>
<name>A0A0E9PMC6_ANGAN</name>
<sequence length="14" mass="1775">MIKENSRRDEEKHC</sequence>
<organism evidence="1">
    <name type="scientific">Anguilla anguilla</name>
    <name type="common">European freshwater eel</name>
    <name type="synonym">Muraena anguilla</name>
    <dbReference type="NCBI Taxonomy" id="7936"/>
    <lineage>
        <taxon>Eukaryota</taxon>
        <taxon>Metazoa</taxon>
        <taxon>Chordata</taxon>
        <taxon>Craniata</taxon>
        <taxon>Vertebrata</taxon>
        <taxon>Euteleostomi</taxon>
        <taxon>Actinopterygii</taxon>
        <taxon>Neopterygii</taxon>
        <taxon>Teleostei</taxon>
        <taxon>Anguilliformes</taxon>
        <taxon>Anguillidae</taxon>
        <taxon>Anguilla</taxon>
    </lineage>
</organism>
<evidence type="ECO:0000313" key="1">
    <source>
        <dbReference type="EMBL" id="JAH05225.1"/>
    </source>
</evidence>
<accession>A0A0E9PMC6</accession>
<proteinExistence type="predicted"/>